<name>A0A8S5LDG0_9CAUD</name>
<dbReference type="PANTHER" id="PTHR42916">
    <property type="entry name" value="2-SUCCINYL-5-ENOLPYRUVYL-6-HYDROXY-3-CYCLOHEXENE-1-CARBOXYLATE SYNTHASE"/>
    <property type="match status" value="1"/>
</dbReference>
<dbReference type="PANTHER" id="PTHR42916:SF1">
    <property type="entry name" value="PROTEIN PHYLLO, CHLOROPLASTIC"/>
    <property type="match status" value="1"/>
</dbReference>
<dbReference type="InterPro" id="IPR011766">
    <property type="entry name" value="TPP_enzyme_TPP-bd"/>
</dbReference>
<dbReference type="NCBIfam" id="TIGR00173">
    <property type="entry name" value="menD"/>
    <property type="match status" value="1"/>
</dbReference>
<keyword evidence="2" id="KW-0479">Metal-binding</keyword>
<dbReference type="HAMAP" id="MF_01659">
    <property type="entry name" value="MenD"/>
    <property type="match status" value="1"/>
</dbReference>
<dbReference type="Gene3D" id="3.40.50.1220">
    <property type="entry name" value="TPP-binding domain"/>
    <property type="match status" value="1"/>
</dbReference>
<protein>
    <submittedName>
        <fullName evidence="8">2-succinyl-5-enolpyruvyl-6-hydroxy-3-cyclohexene-1-carboxylate synthase</fullName>
    </submittedName>
</protein>
<proteinExistence type="inferred from homology"/>
<dbReference type="PIRSF" id="PIRSF004983">
    <property type="entry name" value="MenD"/>
    <property type="match status" value="1"/>
</dbReference>
<reference evidence="8" key="1">
    <citation type="journal article" date="2021" name="Proc. Natl. Acad. Sci. U.S.A.">
        <title>A Catalog of Tens of Thousands of Viruses from Human Metagenomes Reveals Hidden Associations with Chronic Diseases.</title>
        <authorList>
            <person name="Tisza M.J."/>
            <person name="Buck C.B."/>
        </authorList>
    </citation>
    <scope>NUCLEOTIDE SEQUENCE</scope>
    <source>
        <strain evidence="8">CtRlz6</strain>
    </source>
</reference>
<dbReference type="Pfam" id="PF02776">
    <property type="entry name" value="TPP_enzyme_N"/>
    <property type="match status" value="1"/>
</dbReference>
<evidence type="ECO:0000256" key="1">
    <source>
        <dbReference type="ARBA" id="ARBA00022679"/>
    </source>
</evidence>
<dbReference type="EMBL" id="BK014691">
    <property type="protein sequence ID" value="DAD68052.1"/>
    <property type="molecule type" value="Genomic_DNA"/>
</dbReference>
<keyword evidence="5" id="KW-0464">Manganese</keyword>
<dbReference type="InterPro" id="IPR004433">
    <property type="entry name" value="MenaQ_synth_MenD"/>
</dbReference>
<evidence type="ECO:0000256" key="3">
    <source>
        <dbReference type="ARBA" id="ARBA00022842"/>
    </source>
</evidence>
<evidence type="ECO:0000256" key="4">
    <source>
        <dbReference type="ARBA" id="ARBA00023052"/>
    </source>
</evidence>
<dbReference type="InterPro" id="IPR029061">
    <property type="entry name" value="THDP-binding"/>
</dbReference>
<evidence type="ECO:0000259" key="7">
    <source>
        <dbReference type="Pfam" id="PF02776"/>
    </source>
</evidence>
<keyword evidence="3" id="KW-0460">Magnesium</keyword>
<feature type="domain" description="Thiamine pyrophosphate enzyme TPP-binding" evidence="6">
    <location>
        <begin position="388"/>
        <end position="512"/>
    </location>
</feature>
<organism evidence="8">
    <name type="scientific">Siphoviridae sp. ctRlz6</name>
    <dbReference type="NCBI Taxonomy" id="2823581"/>
    <lineage>
        <taxon>Viruses</taxon>
        <taxon>Duplodnaviria</taxon>
        <taxon>Heunggongvirae</taxon>
        <taxon>Uroviricota</taxon>
        <taxon>Caudoviricetes</taxon>
    </lineage>
</organism>
<dbReference type="SUPFAM" id="SSF52518">
    <property type="entry name" value="Thiamin diphosphate-binding fold (THDP-binding)"/>
    <property type="match status" value="2"/>
</dbReference>
<keyword evidence="1" id="KW-0808">Transferase</keyword>
<evidence type="ECO:0000256" key="2">
    <source>
        <dbReference type="ARBA" id="ARBA00022723"/>
    </source>
</evidence>
<feature type="domain" description="Thiamine pyrophosphate enzyme N-terminal TPP-binding" evidence="7">
    <location>
        <begin position="22"/>
        <end position="124"/>
    </location>
</feature>
<keyword evidence="4" id="KW-0786">Thiamine pyrophosphate</keyword>
<accession>A0A8S5LDG0</accession>
<evidence type="ECO:0000259" key="6">
    <source>
        <dbReference type="Pfam" id="PF02775"/>
    </source>
</evidence>
<dbReference type="InterPro" id="IPR012001">
    <property type="entry name" value="Thiamin_PyroP_enz_TPP-bd_dom"/>
</dbReference>
<dbReference type="GO" id="GO:0009234">
    <property type="term" value="P:menaquinone biosynthetic process"/>
    <property type="evidence" value="ECO:0007669"/>
    <property type="project" value="InterPro"/>
</dbReference>
<dbReference type="Gene3D" id="3.40.50.970">
    <property type="match status" value="2"/>
</dbReference>
<sequence length="529" mass="56645">MTAYSQPHSSQPIAEAIVADIAHYVDDVVICPGSRNSALSLALIARPDVRVHVRIDERSAAFLAVGIARVTGRHVGVVTTSGTAVANCLPAVLEAQNAHIPLAIISADRPDYLVGTGANQTIEQRGLLGLETYDIADQHDLEDVFQHHQQVHINVRLAAPLVEGLPQPPQPVAKIPTPTFIVDHGETTIDLSRRTLVIAGDEAWEVPGLEDVPTVAEPTAPAPYHPVHPLAVQTFTNEYAEYTKPEHIIVVGHPTLSRDIMELVADDTIELTILSKTTQVTNPWRRNATIATRVRAMNEPTADWIRICAAATDVAIEKVRTVLADETFGFTGLHVAAAVADSLSTNDYAVFGASNPIRDASLVGLPFQAVDTFSPRGVAGIDGTTSQIMGIALAAQAQHPTEIRAPRTLALIGDVTFLHDVGGLLTPENSPLPENLTIVVANDNGCGIFHALEVGDPEFQPSFEQAFGTPHNTNIAALCDAYGLEYQQVTTLPDLILALDDAAETTGLRVIEAVTTRTTRAALHHQLSH</sequence>
<evidence type="ECO:0000256" key="5">
    <source>
        <dbReference type="ARBA" id="ARBA00023211"/>
    </source>
</evidence>
<dbReference type="GO" id="GO:0046872">
    <property type="term" value="F:metal ion binding"/>
    <property type="evidence" value="ECO:0007669"/>
    <property type="project" value="UniProtKB-KW"/>
</dbReference>
<evidence type="ECO:0000313" key="8">
    <source>
        <dbReference type="EMBL" id="DAD68052.1"/>
    </source>
</evidence>
<dbReference type="GO" id="GO:0030976">
    <property type="term" value="F:thiamine pyrophosphate binding"/>
    <property type="evidence" value="ECO:0007669"/>
    <property type="project" value="InterPro"/>
</dbReference>
<dbReference type="Pfam" id="PF02775">
    <property type="entry name" value="TPP_enzyme_C"/>
    <property type="match status" value="1"/>
</dbReference>
<dbReference type="CDD" id="cd02009">
    <property type="entry name" value="TPP_SHCHC_synthase"/>
    <property type="match status" value="1"/>
</dbReference>
<dbReference type="GO" id="GO:0070204">
    <property type="term" value="F:2-succinyl-5-enolpyruvyl-6-hydroxy-3-cyclohexene-1-carboxylic-acid synthase activity"/>
    <property type="evidence" value="ECO:0007669"/>
    <property type="project" value="InterPro"/>
</dbReference>